<evidence type="ECO:0000313" key="1">
    <source>
        <dbReference type="EnsemblPlants" id="ORUFI10G17300.1"/>
    </source>
</evidence>
<evidence type="ECO:0000313" key="2">
    <source>
        <dbReference type="Proteomes" id="UP000008022"/>
    </source>
</evidence>
<protein>
    <submittedName>
        <fullName evidence="1">Uncharacterized protein</fullName>
    </submittedName>
</protein>
<dbReference type="EnsemblPlants" id="ORUFI10G17300.1">
    <property type="protein sequence ID" value="ORUFI10G17300.1"/>
    <property type="gene ID" value="ORUFI10G17300"/>
</dbReference>
<dbReference type="HOGENOM" id="CLU_2065330_0_0_1"/>
<reference evidence="2" key="1">
    <citation type="submission" date="2013-06" db="EMBL/GenBank/DDBJ databases">
        <authorList>
            <person name="Zhao Q."/>
        </authorList>
    </citation>
    <scope>NUCLEOTIDE SEQUENCE</scope>
    <source>
        <strain evidence="2">cv. W1943</strain>
    </source>
</reference>
<accession>A0A0E0R1K7</accession>
<keyword evidence="2" id="KW-1185">Reference proteome</keyword>
<organism evidence="1 2">
    <name type="scientific">Oryza rufipogon</name>
    <name type="common">Brownbeard rice</name>
    <name type="synonym">Asian wild rice</name>
    <dbReference type="NCBI Taxonomy" id="4529"/>
    <lineage>
        <taxon>Eukaryota</taxon>
        <taxon>Viridiplantae</taxon>
        <taxon>Streptophyta</taxon>
        <taxon>Embryophyta</taxon>
        <taxon>Tracheophyta</taxon>
        <taxon>Spermatophyta</taxon>
        <taxon>Magnoliopsida</taxon>
        <taxon>Liliopsida</taxon>
        <taxon>Poales</taxon>
        <taxon>Poaceae</taxon>
        <taxon>BOP clade</taxon>
        <taxon>Oryzoideae</taxon>
        <taxon>Oryzeae</taxon>
        <taxon>Oryzinae</taxon>
        <taxon>Oryza</taxon>
    </lineage>
</organism>
<reference evidence="1" key="2">
    <citation type="submission" date="2015-06" db="UniProtKB">
        <authorList>
            <consortium name="EnsemblPlants"/>
        </authorList>
    </citation>
    <scope>IDENTIFICATION</scope>
</reference>
<dbReference type="Proteomes" id="UP000008022">
    <property type="component" value="Unassembled WGS sequence"/>
</dbReference>
<proteinExistence type="predicted"/>
<sequence length="119" mass="12650">MASRHIGGDLTCRKAAFALVRDEVHGLPIPKSIEHVLKDCTYRCGMHASAVVSCCHPSSGPMPQAGAAGFNGLISYSAVTRGNKVFVRQILNAKDKYSRTVTHSLSYAVSFKSGGKGLV</sequence>
<dbReference type="AlphaFoldDB" id="A0A0E0R1K7"/>
<name>A0A0E0R1K7_ORYRU</name>
<dbReference type="Gramene" id="ORUFI10G17300.1">
    <property type="protein sequence ID" value="ORUFI10G17300.1"/>
    <property type="gene ID" value="ORUFI10G17300"/>
</dbReference>